<dbReference type="OrthoDB" id="9773047at2"/>
<evidence type="ECO:0000256" key="1">
    <source>
        <dbReference type="SAM" id="SignalP"/>
    </source>
</evidence>
<reference evidence="4" key="1">
    <citation type="submission" date="2018-04" db="EMBL/GenBank/DDBJ databases">
        <title>Complete genome of Antarctic heterotrophic bacterium Hymenobacter nivis.</title>
        <authorList>
            <person name="Terashima M."/>
        </authorList>
    </citation>
    <scope>NUCLEOTIDE SEQUENCE [LARGE SCALE GENOMIC DNA]</scope>
    <source>
        <strain evidence="4">NBRC 111535</strain>
    </source>
</reference>
<evidence type="ECO:0000313" key="4">
    <source>
        <dbReference type="Proteomes" id="UP000245999"/>
    </source>
</evidence>
<dbReference type="Gene3D" id="3.40.710.10">
    <property type="entry name" value="DD-peptidase/beta-lactamase superfamily"/>
    <property type="match status" value="1"/>
</dbReference>
<name>A0A2Z3GS15_9BACT</name>
<gene>
    <name evidence="3" type="ORF">DDQ68_04990</name>
</gene>
<organism evidence="3 4">
    <name type="scientific">Hymenobacter nivis</name>
    <dbReference type="NCBI Taxonomy" id="1850093"/>
    <lineage>
        <taxon>Bacteria</taxon>
        <taxon>Pseudomonadati</taxon>
        <taxon>Bacteroidota</taxon>
        <taxon>Cytophagia</taxon>
        <taxon>Cytophagales</taxon>
        <taxon>Hymenobacteraceae</taxon>
        <taxon>Hymenobacter</taxon>
    </lineage>
</organism>
<keyword evidence="3" id="KW-0378">Hydrolase</keyword>
<dbReference type="KEGG" id="hnv:DDQ68_04990"/>
<feature type="domain" description="Beta-lactamase-related" evidence="2">
    <location>
        <begin position="113"/>
        <end position="365"/>
    </location>
</feature>
<dbReference type="GO" id="GO:0016787">
    <property type="term" value="F:hydrolase activity"/>
    <property type="evidence" value="ECO:0007669"/>
    <property type="project" value="UniProtKB-KW"/>
</dbReference>
<dbReference type="Pfam" id="PF00144">
    <property type="entry name" value="Beta-lactamase"/>
    <property type="match status" value="1"/>
</dbReference>
<protein>
    <submittedName>
        <fullName evidence="3">Serine hydrolase</fullName>
    </submittedName>
</protein>
<sequence>MKAIIPVLFALTISLSAFGQTPWPTPRWKVSSPASLGLNQAPLTALDRALASGKYGYIDGLLVIRHGKVGYEKAYRHDYAAIYRKDVAKKSALNSSDPGGPYNYFNPWWHPYYHATDLHTLQSVTKTVTSAIIGVAIARHEFPDLDTPVLRFFDTTAVKHLDGRKRRMTLRHLLTMTAGLAWNEDTVPYADPTNDGSRMEASHDWVKYVLDKPMAEEPGKVFNYNGGATQTLAHLFRVATGYDLEEYGAKHLFQPLGIRRYYWKRAPSGLVDAQGGLYLAQKDLAKICYLYLQAGNWQGKQLIQADYVHQSVAPLVRVSPGVAYGYQWWHQSYGKKSTEVAWQGSGFGGQFALVLPQYDTVVILTAWNILPTMPYPTAALVIDYMRRAVNGPTKTTRAKP</sequence>
<accession>A0A2Z3GS15</accession>
<dbReference type="SUPFAM" id="SSF56601">
    <property type="entry name" value="beta-lactamase/transpeptidase-like"/>
    <property type="match status" value="1"/>
</dbReference>
<dbReference type="PANTHER" id="PTHR43283:SF7">
    <property type="entry name" value="BETA-LACTAMASE-RELATED DOMAIN-CONTAINING PROTEIN"/>
    <property type="match status" value="1"/>
</dbReference>
<evidence type="ECO:0000313" key="3">
    <source>
        <dbReference type="EMBL" id="AWM32204.1"/>
    </source>
</evidence>
<dbReference type="EMBL" id="CP029145">
    <property type="protein sequence ID" value="AWM32204.1"/>
    <property type="molecule type" value="Genomic_DNA"/>
</dbReference>
<feature type="signal peptide" evidence="1">
    <location>
        <begin position="1"/>
        <end position="19"/>
    </location>
</feature>
<proteinExistence type="predicted"/>
<evidence type="ECO:0000259" key="2">
    <source>
        <dbReference type="Pfam" id="PF00144"/>
    </source>
</evidence>
<dbReference type="InterPro" id="IPR050789">
    <property type="entry name" value="Diverse_Enzym_Activities"/>
</dbReference>
<dbReference type="InterPro" id="IPR001466">
    <property type="entry name" value="Beta-lactam-related"/>
</dbReference>
<dbReference type="AlphaFoldDB" id="A0A2Z3GS15"/>
<dbReference type="PANTHER" id="PTHR43283">
    <property type="entry name" value="BETA-LACTAMASE-RELATED"/>
    <property type="match status" value="1"/>
</dbReference>
<keyword evidence="4" id="KW-1185">Reference proteome</keyword>
<dbReference type="InterPro" id="IPR012338">
    <property type="entry name" value="Beta-lactam/transpept-like"/>
</dbReference>
<dbReference type="Proteomes" id="UP000245999">
    <property type="component" value="Chromosome"/>
</dbReference>
<feature type="chain" id="PRO_5016454973" evidence="1">
    <location>
        <begin position="20"/>
        <end position="400"/>
    </location>
</feature>
<keyword evidence="1" id="KW-0732">Signal</keyword>